<protein>
    <submittedName>
        <fullName evidence="1">Uncharacterized protein</fullName>
    </submittedName>
</protein>
<organism evidence="1 2">
    <name type="scientific">Bodo saltans</name>
    <name type="common">Flagellated protozoan</name>
    <dbReference type="NCBI Taxonomy" id="75058"/>
    <lineage>
        <taxon>Eukaryota</taxon>
        <taxon>Discoba</taxon>
        <taxon>Euglenozoa</taxon>
        <taxon>Kinetoplastea</taxon>
        <taxon>Metakinetoplastina</taxon>
        <taxon>Eubodonida</taxon>
        <taxon>Bodonidae</taxon>
        <taxon>Bodo</taxon>
    </lineage>
</organism>
<keyword evidence="2" id="KW-1185">Reference proteome</keyword>
<sequence length="307" mass="33237">MIRRFVLTRLTAASHARTFVFADVKLASLLPTGPVDGATSPDDGGPYPTSVNDFIKQHKLTMPPIENDLTLTAWAALSAQRKETLMPSGSDSFDGHPQLEQAKLFSRNMSALTHLTSCGIETLGEFSRSTTNISTLDSDVLGLLNEFLVRLFWVFFDPIVNAFKERVDASNNSTAAERKPCAAHLRVKNLTLRHSYGDKQHMLGGDRISTLGKILSSSFGPCDDANVRNPINYVIGAPRLGKSLMLAEVLDHAASQGHNSCGVGIVFSGGTTLPWGDISSVGKATSAFWGRVAYSLYLAIVPEIWAL</sequence>
<dbReference type="Proteomes" id="UP000051952">
    <property type="component" value="Unassembled WGS sequence"/>
</dbReference>
<evidence type="ECO:0000313" key="2">
    <source>
        <dbReference type="Proteomes" id="UP000051952"/>
    </source>
</evidence>
<dbReference type="VEuPathDB" id="TriTrypDB:BSAL_58270"/>
<reference evidence="2" key="1">
    <citation type="submission" date="2015-09" db="EMBL/GenBank/DDBJ databases">
        <authorList>
            <consortium name="Pathogen Informatics"/>
        </authorList>
    </citation>
    <scope>NUCLEOTIDE SEQUENCE [LARGE SCALE GENOMIC DNA]</scope>
    <source>
        <strain evidence="2">Lake Konstanz</strain>
    </source>
</reference>
<name>A0A0S4IK63_BODSA</name>
<gene>
    <name evidence="1" type="ORF">BSAL_58270</name>
</gene>
<accession>A0A0S4IK63</accession>
<evidence type="ECO:0000313" key="1">
    <source>
        <dbReference type="EMBL" id="CUF02183.1"/>
    </source>
</evidence>
<dbReference type="EMBL" id="CYKH01000228">
    <property type="protein sequence ID" value="CUF02183.1"/>
    <property type="molecule type" value="Genomic_DNA"/>
</dbReference>
<proteinExistence type="predicted"/>
<dbReference type="AlphaFoldDB" id="A0A0S4IK63"/>